<organism evidence="2 3">
    <name type="scientific">Sulfurimonas crateris</name>
    <dbReference type="NCBI Taxonomy" id="2574727"/>
    <lineage>
        <taxon>Bacteria</taxon>
        <taxon>Pseudomonadati</taxon>
        <taxon>Campylobacterota</taxon>
        <taxon>Epsilonproteobacteria</taxon>
        <taxon>Campylobacterales</taxon>
        <taxon>Sulfurimonadaceae</taxon>
        <taxon>Sulfurimonas</taxon>
    </lineage>
</organism>
<protein>
    <submittedName>
        <fullName evidence="2">Helix-turn-helix transcriptional regulator</fullName>
    </submittedName>
</protein>
<comment type="caution">
    <text evidence="2">The sequence shown here is derived from an EMBL/GenBank/DDBJ whole genome shotgun (WGS) entry which is preliminary data.</text>
</comment>
<evidence type="ECO:0000313" key="3">
    <source>
        <dbReference type="Proteomes" id="UP000309561"/>
    </source>
</evidence>
<dbReference type="SUPFAM" id="SSF47413">
    <property type="entry name" value="lambda repressor-like DNA-binding domains"/>
    <property type="match status" value="1"/>
</dbReference>
<name>A0A4U2Z4A3_9BACT</name>
<keyword evidence="3" id="KW-1185">Reference proteome</keyword>
<gene>
    <name evidence="2" type="ORF">FCU45_08885</name>
</gene>
<dbReference type="Pfam" id="PF01381">
    <property type="entry name" value="HTH_3"/>
    <property type="match status" value="1"/>
</dbReference>
<evidence type="ECO:0000259" key="1">
    <source>
        <dbReference type="PROSITE" id="PS50943"/>
    </source>
</evidence>
<dbReference type="OrthoDB" id="5363392at2"/>
<dbReference type="Proteomes" id="UP000309561">
    <property type="component" value="Unassembled WGS sequence"/>
</dbReference>
<dbReference type="Gene3D" id="1.10.260.40">
    <property type="entry name" value="lambda repressor-like DNA-binding domains"/>
    <property type="match status" value="1"/>
</dbReference>
<dbReference type="GO" id="GO:0003677">
    <property type="term" value="F:DNA binding"/>
    <property type="evidence" value="ECO:0007669"/>
    <property type="project" value="InterPro"/>
</dbReference>
<dbReference type="SMART" id="SM00530">
    <property type="entry name" value="HTH_XRE"/>
    <property type="match status" value="1"/>
</dbReference>
<feature type="domain" description="HTH cro/C1-type" evidence="1">
    <location>
        <begin position="20"/>
        <end position="72"/>
    </location>
</feature>
<dbReference type="InterPro" id="IPR001387">
    <property type="entry name" value="Cro/C1-type_HTH"/>
</dbReference>
<dbReference type="EMBL" id="SZPX01000006">
    <property type="protein sequence ID" value="TKI69066.1"/>
    <property type="molecule type" value="Genomic_DNA"/>
</dbReference>
<sequence length="104" mass="11578">MLSININTPQSVMQHLAENFKQKRLALNLTQEGLASKSGVSLGSLKRFENSSQISLESLLKLSVVLGCLDDFMNIAKTKENSFSSLDELLQTKKKPLKKRGKLK</sequence>
<proteinExistence type="predicted"/>
<dbReference type="InterPro" id="IPR010982">
    <property type="entry name" value="Lambda_DNA-bd_dom_sf"/>
</dbReference>
<evidence type="ECO:0000313" key="2">
    <source>
        <dbReference type="EMBL" id="TKI69066.1"/>
    </source>
</evidence>
<dbReference type="CDD" id="cd00093">
    <property type="entry name" value="HTH_XRE"/>
    <property type="match status" value="1"/>
</dbReference>
<dbReference type="AlphaFoldDB" id="A0A4U2Z4A3"/>
<reference evidence="2 3" key="1">
    <citation type="submission" date="2019-04" db="EMBL/GenBank/DDBJ databases">
        <title>Sulfurimonas crateris sp. nov. a facultative anaerobic sulfur-oxidizing chemolithautotrophic bacterium isolated from a terrestrial mud vulcano.</title>
        <authorList>
            <person name="Ratnikova N.M."/>
            <person name="Slobodkin A.I."/>
            <person name="Merkel A.Y."/>
            <person name="Novikov A."/>
            <person name="Bonch-Osmolovskaya E.A."/>
            <person name="Slobodkina G.B."/>
        </authorList>
    </citation>
    <scope>NUCLEOTIDE SEQUENCE [LARGE SCALE GENOMIC DNA]</scope>
    <source>
        <strain evidence="2 3">SN118</strain>
    </source>
</reference>
<dbReference type="PROSITE" id="PS50943">
    <property type="entry name" value="HTH_CROC1"/>
    <property type="match status" value="1"/>
</dbReference>
<accession>A0A4U2Z4A3</accession>